<gene>
    <name evidence="3" type="ORF">YM304_11090</name>
</gene>
<feature type="compositionally biased region" description="Low complexity" evidence="1">
    <location>
        <begin position="95"/>
        <end position="111"/>
    </location>
</feature>
<dbReference type="Proteomes" id="UP000011863">
    <property type="component" value="Chromosome"/>
</dbReference>
<feature type="transmembrane region" description="Helical" evidence="2">
    <location>
        <begin position="174"/>
        <end position="191"/>
    </location>
</feature>
<evidence type="ECO:0000313" key="3">
    <source>
        <dbReference type="EMBL" id="BAN01423.1"/>
    </source>
</evidence>
<feature type="region of interest" description="Disordered" evidence="1">
    <location>
        <begin position="66"/>
        <end position="166"/>
    </location>
</feature>
<dbReference type="AlphaFoldDB" id="A0A6C7E4C2"/>
<dbReference type="OrthoDB" id="9871603at2"/>
<sequence length="234" mass="25255">MAQLILLVVAAAWLAVLIPPMLRSRVENRPNSSVTDFRRQLTKLQNTATPPRGAVRAMGRPLAQSPLHRPAAAGRPNQPVLRSGVTRHAAPSEIAARTAAPAMSPTAPAPRRTADRTGEQPRYRSHGDPTGGQRRPAAPRHGASHRGHGAPTRPTERPVRASGAAADARRRRSNVLFVLVVTTACTLFLAATTSSTVMLYLFALSFLGLCGYVYLLAQLRERSNAGYDGWIDTY</sequence>
<protein>
    <recommendedName>
        <fullName evidence="5">Transmembrane protein</fullName>
    </recommendedName>
</protein>
<dbReference type="RefSeq" id="WP_015440670.1">
    <property type="nucleotide sequence ID" value="NC_020520.1"/>
</dbReference>
<evidence type="ECO:0000256" key="1">
    <source>
        <dbReference type="SAM" id="MobiDB-lite"/>
    </source>
</evidence>
<keyword evidence="4" id="KW-1185">Reference proteome</keyword>
<feature type="transmembrane region" description="Helical" evidence="2">
    <location>
        <begin position="6"/>
        <end position="22"/>
    </location>
</feature>
<organism evidence="3 4">
    <name type="scientific">Ilumatobacter coccineus (strain NBRC 103263 / KCTC 29153 / YM16-304)</name>
    <dbReference type="NCBI Taxonomy" id="1313172"/>
    <lineage>
        <taxon>Bacteria</taxon>
        <taxon>Bacillati</taxon>
        <taxon>Actinomycetota</taxon>
        <taxon>Acidimicrobiia</taxon>
        <taxon>Acidimicrobiales</taxon>
        <taxon>Ilumatobacteraceae</taxon>
        <taxon>Ilumatobacter</taxon>
    </lineage>
</organism>
<evidence type="ECO:0000313" key="4">
    <source>
        <dbReference type="Proteomes" id="UP000011863"/>
    </source>
</evidence>
<reference evidence="3 4" key="1">
    <citation type="journal article" date="2013" name="Int. J. Syst. Evol. Microbiol.">
        <title>Ilumatobacter nonamiense sp. nov. and Ilumatobacter coccineum sp. nov., isolated from seashore sand.</title>
        <authorList>
            <person name="Matsumoto A."/>
            <person name="Kasai H."/>
            <person name="Matsuo Y."/>
            <person name="Shizuri Y."/>
            <person name="Ichikawa N."/>
            <person name="Fujita N."/>
            <person name="Omura S."/>
            <person name="Takahashi Y."/>
        </authorList>
    </citation>
    <scope>NUCLEOTIDE SEQUENCE [LARGE SCALE GENOMIC DNA]</scope>
    <source>
        <strain evidence="4">NBRC 103263 / KCTC 29153 / YM16-304</strain>
    </source>
</reference>
<name>A0A6C7E4C2_ILUCY</name>
<accession>A0A6C7E4C2</accession>
<dbReference type="EMBL" id="AP012057">
    <property type="protein sequence ID" value="BAN01423.1"/>
    <property type="molecule type" value="Genomic_DNA"/>
</dbReference>
<evidence type="ECO:0000256" key="2">
    <source>
        <dbReference type="SAM" id="Phobius"/>
    </source>
</evidence>
<proteinExistence type="predicted"/>
<keyword evidence="2" id="KW-0812">Transmembrane</keyword>
<keyword evidence="2" id="KW-1133">Transmembrane helix</keyword>
<dbReference type="KEGG" id="aym:YM304_11090"/>
<feature type="transmembrane region" description="Helical" evidence="2">
    <location>
        <begin position="197"/>
        <end position="217"/>
    </location>
</feature>
<evidence type="ECO:0008006" key="5">
    <source>
        <dbReference type="Google" id="ProtNLM"/>
    </source>
</evidence>
<keyword evidence="2" id="KW-0472">Membrane</keyword>
<feature type="compositionally biased region" description="Basic and acidic residues" evidence="1">
    <location>
        <begin position="112"/>
        <end position="127"/>
    </location>
</feature>